<proteinExistence type="inferred from homology"/>
<dbReference type="InterPro" id="IPR012340">
    <property type="entry name" value="NA-bd_OB-fold"/>
</dbReference>
<dbReference type="PROSITE" id="PS51918">
    <property type="entry name" value="RADICAL_SAM"/>
    <property type="match status" value="1"/>
</dbReference>
<comment type="caution">
    <text evidence="15">The sequence shown here is derived from an EMBL/GenBank/DDBJ whole genome shotgun (WGS) entry which is preliminary data.</text>
</comment>
<dbReference type="GO" id="GO:0005829">
    <property type="term" value="C:cytosol"/>
    <property type="evidence" value="ECO:0007669"/>
    <property type="project" value="TreeGrafter"/>
</dbReference>
<dbReference type="InterPro" id="IPR002792">
    <property type="entry name" value="TRAM_dom"/>
</dbReference>
<dbReference type="Pfam" id="PF04055">
    <property type="entry name" value="Radical_SAM"/>
    <property type="match status" value="1"/>
</dbReference>
<dbReference type="HAMAP" id="MF_01865">
    <property type="entry name" value="MTTase_RimO"/>
    <property type="match status" value="1"/>
</dbReference>
<dbReference type="FunFam" id="3.80.30.20:FF:000001">
    <property type="entry name" value="tRNA-2-methylthio-N(6)-dimethylallyladenosine synthase 2"/>
    <property type="match status" value="1"/>
</dbReference>
<keyword evidence="15" id="KW-0689">Ribosomal protein</keyword>
<feature type="binding site" evidence="10">
    <location>
        <position position="154"/>
    </location>
    <ligand>
        <name>[4Fe-4S] cluster</name>
        <dbReference type="ChEBI" id="CHEBI:49883"/>
        <label>2</label>
        <note>4Fe-4S-S-AdoMet</note>
    </ligand>
</feature>
<keyword evidence="8 10" id="KW-0411">Iron-sulfur</keyword>
<dbReference type="EMBL" id="NOKA02000033">
    <property type="protein sequence ID" value="RDY30569.1"/>
    <property type="molecule type" value="Genomic_DNA"/>
</dbReference>
<dbReference type="SMART" id="SM00729">
    <property type="entry name" value="Elp3"/>
    <property type="match status" value="1"/>
</dbReference>
<dbReference type="InterPro" id="IPR013848">
    <property type="entry name" value="Methylthiotransferase_N"/>
</dbReference>
<organism evidence="15 16">
    <name type="scientific">Lachnotalea glycerini</name>
    <dbReference type="NCBI Taxonomy" id="1763509"/>
    <lineage>
        <taxon>Bacteria</taxon>
        <taxon>Bacillati</taxon>
        <taxon>Bacillota</taxon>
        <taxon>Clostridia</taxon>
        <taxon>Lachnospirales</taxon>
        <taxon>Lachnospiraceae</taxon>
        <taxon>Lachnotalea</taxon>
    </lineage>
</organism>
<evidence type="ECO:0000256" key="4">
    <source>
        <dbReference type="ARBA" id="ARBA00022679"/>
    </source>
</evidence>
<comment type="subcellular location">
    <subcellularLocation>
        <location evidence="10">Cytoplasm</location>
    </subcellularLocation>
</comment>
<feature type="binding site" evidence="10">
    <location>
        <position position="46"/>
    </location>
    <ligand>
        <name>[4Fe-4S] cluster</name>
        <dbReference type="ChEBI" id="CHEBI:49883"/>
        <label>1</label>
    </ligand>
</feature>
<dbReference type="NCBIfam" id="TIGR00089">
    <property type="entry name" value="MiaB/RimO family radical SAM methylthiotransferase"/>
    <property type="match status" value="1"/>
</dbReference>
<dbReference type="PROSITE" id="PS01278">
    <property type="entry name" value="MTTASE_RADICAL"/>
    <property type="match status" value="1"/>
</dbReference>
<dbReference type="InterPro" id="IPR005840">
    <property type="entry name" value="Ribosomal_uS12_MeSTrfase_RimO"/>
</dbReference>
<dbReference type="CDD" id="cd01335">
    <property type="entry name" value="Radical_SAM"/>
    <property type="match status" value="1"/>
</dbReference>
<evidence type="ECO:0000256" key="6">
    <source>
        <dbReference type="ARBA" id="ARBA00022723"/>
    </source>
</evidence>
<comment type="catalytic activity">
    <reaction evidence="9">
        <text>N(6)-dimethylallyladenosine(37) in tRNA + (sulfur carrier)-SH + AH2 + 2 S-adenosyl-L-methionine = 2-methylsulfanyl-N(6)-dimethylallyladenosine(37) in tRNA + (sulfur carrier)-H + 5'-deoxyadenosine + L-methionine + A + S-adenosyl-L-homocysteine + 2 H(+)</text>
        <dbReference type="Rhea" id="RHEA:37067"/>
        <dbReference type="Rhea" id="RHEA-COMP:10375"/>
        <dbReference type="Rhea" id="RHEA-COMP:10376"/>
        <dbReference type="Rhea" id="RHEA-COMP:14737"/>
        <dbReference type="Rhea" id="RHEA-COMP:14739"/>
        <dbReference type="ChEBI" id="CHEBI:13193"/>
        <dbReference type="ChEBI" id="CHEBI:15378"/>
        <dbReference type="ChEBI" id="CHEBI:17319"/>
        <dbReference type="ChEBI" id="CHEBI:17499"/>
        <dbReference type="ChEBI" id="CHEBI:29917"/>
        <dbReference type="ChEBI" id="CHEBI:57844"/>
        <dbReference type="ChEBI" id="CHEBI:57856"/>
        <dbReference type="ChEBI" id="CHEBI:59789"/>
        <dbReference type="ChEBI" id="CHEBI:64428"/>
        <dbReference type="ChEBI" id="CHEBI:74415"/>
        <dbReference type="ChEBI" id="CHEBI:74417"/>
        <dbReference type="EC" id="2.8.4.3"/>
    </reaction>
</comment>
<dbReference type="SFLD" id="SFLDG01082">
    <property type="entry name" value="B12-binding_domain_containing"/>
    <property type="match status" value="1"/>
</dbReference>
<evidence type="ECO:0000259" key="11">
    <source>
        <dbReference type="PROSITE" id="PS50926"/>
    </source>
</evidence>
<comment type="cofactor">
    <cofactor evidence="10">
        <name>[4Fe-4S] cluster</name>
        <dbReference type="ChEBI" id="CHEBI:49883"/>
    </cofactor>
    <text evidence="10">Binds 2 [4Fe-4S] clusters. One cluster is coordinated with 3 cysteines and an exchangeable S-adenosyl-L-methionine.</text>
</comment>
<keyword evidence="3 10" id="KW-0963">Cytoplasm</keyword>
<feature type="domain" description="MTTase N-terminal" evidence="12">
    <location>
        <begin position="1"/>
        <end position="117"/>
    </location>
</feature>
<dbReference type="PANTHER" id="PTHR43837">
    <property type="entry name" value="RIBOSOMAL PROTEIN S12 METHYLTHIOTRANSFERASE RIMO"/>
    <property type="match status" value="1"/>
</dbReference>
<dbReference type="GO" id="GO:0046872">
    <property type="term" value="F:metal ion binding"/>
    <property type="evidence" value="ECO:0007669"/>
    <property type="project" value="UniProtKB-KW"/>
</dbReference>
<dbReference type="InterPro" id="IPR038135">
    <property type="entry name" value="Methylthiotransferase_N_sf"/>
</dbReference>
<feature type="domain" description="TRAM" evidence="11">
    <location>
        <begin position="373"/>
        <end position="441"/>
    </location>
</feature>
<feature type="binding site" evidence="10">
    <location>
        <position position="158"/>
    </location>
    <ligand>
        <name>[4Fe-4S] cluster</name>
        <dbReference type="ChEBI" id="CHEBI:49883"/>
        <label>2</label>
        <note>4Fe-4S-S-AdoMet</note>
    </ligand>
</feature>
<keyword evidence="5 10" id="KW-0949">S-adenosyl-L-methionine</keyword>
<dbReference type="PROSITE" id="PS50926">
    <property type="entry name" value="TRAM"/>
    <property type="match status" value="1"/>
</dbReference>
<feature type="binding site" evidence="10">
    <location>
        <position position="161"/>
    </location>
    <ligand>
        <name>[4Fe-4S] cluster</name>
        <dbReference type="ChEBI" id="CHEBI:49883"/>
        <label>2</label>
        <note>4Fe-4S-S-AdoMet</note>
    </ligand>
</feature>
<evidence type="ECO:0000313" key="15">
    <source>
        <dbReference type="EMBL" id="RDY30569.1"/>
    </source>
</evidence>
<dbReference type="AlphaFoldDB" id="A0A255ISU9"/>
<dbReference type="InterPro" id="IPR020612">
    <property type="entry name" value="Methylthiotransferase_CS"/>
</dbReference>
<evidence type="ECO:0000256" key="3">
    <source>
        <dbReference type="ARBA" id="ARBA00022490"/>
    </source>
</evidence>
<dbReference type="NCBIfam" id="TIGR01125">
    <property type="entry name" value="30S ribosomal protein S12 methylthiotransferase RimO"/>
    <property type="match status" value="1"/>
</dbReference>
<feature type="binding site" evidence="10">
    <location>
        <position position="10"/>
    </location>
    <ligand>
        <name>[4Fe-4S] cluster</name>
        <dbReference type="ChEBI" id="CHEBI:49883"/>
        <label>1</label>
    </ligand>
</feature>
<evidence type="ECO:0000313" key="16">
    <source>
        <dbReference type="Proteomes" id="UP000216411"/>
    </source>
</evidence>
<dbReference type="GO" id="GO:0051539">
    <property type="term" value="F:4 iron, 4 sulfur cluster binding"/>
    <property type="evidence" value="ECO:0007669"/>
    <property type="project" value="UniProtKB-UniRule"/>
</dbReference>
<reference evidence="14 17" key="2">
    <citation type="submission" date="2018-05" db="EMBL/GenBank/DDBJ databases">
        <title>Genomic Encyclopedia of Type Strains, Phase IV (KMG-IV): sequencing the most valuable type-strain genomes for metagenomic binning, comparative biology and taxonomic classification.</title>
        <authorList>
            <person name="Goeker M."/>
        </authorList>
    </citation>
    <scope>NUCLEOTIDE SEQUENCE [LARGE SCALE GENOMIC DNA]</scope>
    <source>
        <strain evidence="14 17">DSM 28816</strain>
    </source>
</reference>
<evidence type="ECO:0000256" key="1">
    <source>
        <dbReference type="ARBA" id="ARBA00003234"/>
    </source>
</evidence>
<dbReference type="GO" id="GO:0035597">
    <property type="term" value="F:tRNA-2-methylthio-N(6)-dimethylallyladenosine(37) synthase activity"/>
    <property type="evidence" value="ECO:0007669"/>
    <property type="project" value="UniProtKB-EC"/>
</dbReference>
<protein>
    <recommendedName>
        <fullName evidence="10">Ribosomal protein uS12 methylthiotransferase RimO</fullName>
        <shortName evidence="10">uS12 MTTase</shortName>
        <shortName evidence="10">uS12 methylthiotransferase</shortName>
        <ecNumber evidence="10">2.8.4.4</ecNumber>
    </recommendedName>
    <alternativeName>
        <fullName evidence="10">Ribosomal protein uS12 (aspartate-C(3))-methylthiotransferase</fullName>
    </alternativeName>
    <alternativeName>
        <fullName evidence="10">Ribosome maturation factor RimO</fullName>
    </alternativeName>
</protein>
<keyword evidence="16" id="KW-1185">Reference proteome</keyword>
<keyword evidence="6 10" id="KW-0479">Metal-binding</keyword>
<comment type="similarity">
    <text evidence="10">Belongs to the methylthiotransferase family. RimO subfamily.</text>
</comment>
<dbReference type="SUPFAM" id="SSF102114">
    <property type="entry name" value="Radical SAM enzymes"/>
    <property type="match status" value="1"/>
</dbReference>
<comment type="function">
    <text evidence="10">Catalyzes the methylthiolation of an aspartic acid residue of ribosomal protein uS12.</text>
</comment>
<comment type="catalytic activity">
    <reaction evidence="10">
        <text>L-aspartate(89)-[ribosomal protein uS12]-hydrogen + (sulfur carrier)-SH + AH2 + 2 S-adenosyl-L-methionine = 3-methylsulfanyl-L-aspartate(89)-[ribosomal protein uS12]-hydrogen + (sulfur carrier)-H + 5'-deoxyadenosine + L-methionine + A + S-adenosyl-L-homocysteine + 2 H(+)</text>
        <dbReference type="Rhea" id="RHEA:37087"/>
        <dbReference type="Rhea" id="RHEA-COMP:10460"/>
        <dbReference type="Rhea" id="RHEA-COMP:10461"/>
        <dbReference type="Rhea" id="RHEA-COMP:14737"/>
        <dbReference type="Rhea" id="RHEA-COMP:14739"/>
        <dbReference type="ChEBI" id="CHEBI:13193"/>
        <dbReference type="ChEBI" id="CHEBI:15378"/>
        <dbReference type="ChEBI" id="CHEBI:17319"/>
        <dbReference type="ChEBI" id="CHEBI:17499"/>
        <dbReference type="ChEBI" id="CHEBI:29917"/>
        <dbReference type="ChEBI" id="CHEBI:29961"/>
        <dbReference type="ChEBI" id="CHEBI:57844"/>
        <dbReference type="ChEBI" id="CHEBI:57856"/>
        <dbReference type="ChEBI" id="CHEBI:59789"/>
        <dbReference type="ChEBI" id="CHEBI:64428"/>
        <dbReference type="ChEBI" id="CHEBI:73599"/>
        <dbReference type="EC" id="2.8.4.4"/>
    </reaction>
</comment>
<evidence type="ECO:0000259" key="13">
    <source>
        <dbReference type="PROSITE" id="PS51918"/>
    </source>
</evidence>
<feature type="binding site" evidence="10">
    <location>
        <position position="80"/>
    </location>
    <ligand>
        <name>[4Fe-4S] cluster</name>
        <dbReference type="ChEBI" id="CHEBI:49883"/>
        <label>1</label>
    </ligand>
</feature>
<gene>
    <name evidence="10 15" type="primary">rimO</name>
    <name evidence="14" type="ORF">C8E03_101668</name>
    <name evidence="15" type="ORF">CG710_013910</name>
</gene>
<evidence type="ECO:0000256" key="5">
    <source>
        <dbReference type="ARBA" id="ARBA00022691"/>
    </source>
</evidence>
<evidence type="ECO:0000256" key="8">
    <source>
        <dbReference type="ARBA" id="ARBA00023014"/>
    </source>
</evidence>
<dbReference type="SFLD" id="SFLDS00029">
    <property type="entry name" value="Radical_SAM"/>
    <property type="match status" value="1"/>
</dbReference>
<dbReference type="InterPro" id="IPR058240">
    <property type="entry name" value="rSAM_sf"/>
</dbReference>
<dbReference type="Pfam" id="PF00919">
    <property type="entry name" value="UPF0004"/>
    <property type="match status" value="1"/>
</dbReference>
<keyword evidence="2 10" id="KW-0004">4Fe-4S</keyword>
<dbReference type="GO" id="GO:0035599">
    <property type="term" value="F:aspartic acid methylthiotransferase activity"/>
    <property type="evidence" value="ECO:0007669"/>
    <property type="project" value="TreeGrafter"/>
</dbReference>
<name>A0A255ISU9_9FIRM</name>
<dbReference type="InterPro" id="IPR023404">
    <property type="entry name" value="rSAM_horseshoe"/>
</dbReference>
<dbReference type="InterPro" id="IPR006638">
    <property type="entry name" value="Elp3/MiaA/NifB-like_rSAM"/>
</dbReference>
<dbReference type="Gene3D" id="2.40.50.140">
    <property type="entry name" value="Nucleic acid-binding proteins"/>
    <property type="match status" value="1"/>
</dbReference>
<dbReference type="Proteomes" id="UP000247523">
    <property type="component" value="Unassembled WGS sequence"/>
</dbReference>
<dbReference type="RefSeq" id="WP_094376283.1">
    <property type="nucleotide sequence ID" value="NZ_NOKA02000033.1"/>
</dbReference>
<dbReference type="SFLD" id="SFLDF00274">
    <property type="entry name" value="ribosomal_protein_S12_methylth"/>
    <property type="match status" value="1"/>
</dbReference>
<sequence length="445" mass="50409">MKLLFISLGCDKNLVDTEVMLGILSKGGFEFTDDETQADVIVVNTCCFINDAKEESINTLLEMAEYKKSGSCKALIAAGCLAQRYKQEIQDEIEEVDAILGTTSIDSILDAVSSSLKGDRTQIFDNIDRLPTHKTNRVLTTGGYYAYLKVADGCDKHCTYCIIPKIRGNYRSVPMEELIEEAKVLAKQGARELILVAQETTLYGVDLYGKKTLPTLLSELCKISEIEWIRVQYCYPEEITDELIETIKSEPKICHYLDLPIQHANDDILKRMGRRTNKAQLVEIINKLRIKIPDIAIRTTLITGFPGETKEQHEELMDFIDEIEFDRLGVFTYSPEENTPAAMMEAQLEEEVKEERRAQLMELQQEIVFDKEDNMVGRIVKVMIEGKVVDENAYVGRTYKDAPNVDGYIFIHTDQELISGDFVNVKVTGALEYDLIGEIADEFTK</sequence>
<dbReference type="Gene3D" id="3.40.50.12160">
    <property type="entry name" value="Methylthiotransferase, N-terminal domain"/>
    <property type="match status" value="1"/>
</dbReference>
<dbReference type="SFLD" id="SFLDG01061">
    <property type="entry name" value="methylthiotransferase"/>
    <property type="match status" value="1"/>
</dbReference>
<dbReference type="PANTHER" id="PTHR43837:SF1">
    <property type="entry name" value="RIBOSOMAL PROTEIN US12 METHYLTHIOTRANSFERASE RIMO"/>
    <property type="match status" value="1"/>
</dbReference>
<dbReference type="GO" id="GO:0005840">
    <property type="term" value="C:ribosome"/>
    <property type="evidence" value="ECO:0007669"/>
    <property type="project" value="UniProtKB-KW"/>
</dbReference>
<dbReference type="PROSITE" id="PS51449">
    <property type="entry name" value="MTTASE_N"/>
    <property type="match status" value="1"/>
</dbReference>
<accession>A0A255ISU9</accession>
<reference evidence="15 16" key="1">
    <citation type="journal article" date="2017" name="Genome Announc.">
        <title>Draft Genome Sequence of a Sporulating and Motile Strain of Lachnotalea glycerini Isolated from Water in Quebec City, Canada.</title>
        <authorList>
            <person name="Maheux A.F."/>
            <person name="Boudreau D.K."/>
            <person name="Berube E."/>
            <person name="Boissinot M."/>
            <person name="Raymond F."/>
            <person name="Brodeur S."/>
            <person name="Corbeil J."/>
            <person name="Isabel S."/>
            <person name="Omar R.F."/>
            <person name="Bergeron M.G."/>
        </authorList>
    </citation>
    <scope>NUCLEOTIDE SEQUENCE [LARGE SCALE GENOMIC DNA]</scope>
    <source>
        <strain evidence="15 16">CCRI-19302</strain>
    </source>
</reference>
<keyword evidence="4 10" id="KW-0808">Transferase</keyword>
<evidence type="ECO:0000313" key="17">
    <source>
        <dbReference type="Proteomes" id="UP000247523"/>
    </source>
</evidence>
<evidence type="ECO:0000313" key="14">
    <source>
        <dbReference type="EMBL" id="PXV96035.1"/>
    </source>
</evidence>
<dbReference type="Pfam" id="PF18693">
    <property type="entry name" value="TRAM_2"/>
    <property type="match status" value="1"/>
</dbReference>
<dbReference type="EC" id="2.8.4.4" evidence="10"/>
<keyword evidence="7 10" id="KW-0408">Iron</keyword>
<evidence type="ECO:0000256" key="2">
    <source>
        <dbReference type="ARBA" id="ARBA00022485"/>
    </source>
</evidence>
<dbReference type="EMBL" id="QICS01000001">
    <property type="protein sequence ID" value="PXV96035.1"/>
    <property type="molecule type" value="Genomic_DNA"/>
</dbReference>
<evidence type="ECO:0000256" key="9">
    <source>
        <dbReference type="ARBA" id="ARBA00051425"/>
    </source>
</evidence>
<evidence type="ECO:0000256" key="7">
    <source>
        <dbReference type="ARBA" id="ARBA00023004"/>
    </source>
</evidence>
<feature type="domain" description="Radical SAM core" evidence="13">
    <location>
        <begin position="140"/>
        <end position="370"/>
    </location>
</feature>
<dbReference type="InterPro" id="IPR007197">
    <property type="entry name" value="rSAM"/>
</dbReference>
<evidence type="ECO:0000259" key="12">
    <source>
        <dbReference type="PROSITE" id="PS51449"/>
    </source>
</evidence>
<dbReference type="FunFam" id="3.40.50.12160:FF:000003">
    <property type="entry name" value="CDK5 regulatory subunit-associated protein 1"/>
    <property type="match status" value="1"/>
</dbReference>
<comment type="function">
    <text evidence="1">Catalyzes the methylthiolation of N6-(dimethylallyl)adenosine (i(6)A), leading to the formation of 2-methylthio-N6-(dimethylallyl)adenosine (ms(2)i(6)A) at position 37 in tRNAs that read codons beginning with uridine.</text>
</comment>
<reference evidence="15" key="3">
    <citation type="submission" date="2018-07" db="EMBL/GenBank/DDBJ databases">
        <authorList>
            <person name="Quirk P.G."/>
            <person name="Krulwich T.A."/>
        </authorList>
    </citation>
    <scope>NUCLEOTIDE SEQUENCE</scope>
    <source>
        <strain evidence="15">CCRI-19302</strain>
    </source>
</reference>
<evidence type="ECO:0000256" key="10">
    <source>
        <dbReference type="HAMAP-Rule" id="MF_01865"/>
    </source>
</evidence>
<dbReference type="Gene3D" id="3.80.30.20">
    <property type="entry name" value="tm_1862 like domain"/>
    <property type="match status" value="1"/>
</dbReference>
<dbReference type="InterPro" id="IPR005839">
    <property type="entry name" value="Methylthiotransferase"/>
</dbReference>
<keyword evidence="15" id="KW-0687">Ribonucleoprotein</keyword>
<dbReference type="OrthoDB" id="9805215at2"/>
<dbReference type="Proteomes" id="UP000216411">
    <property type="component" value="Unassembled WGS sequence"/>
</dbReference>
<dbReference type="GO" id="GO:0103039">
    <property type="term" value="F:protein methylthiotransferase activity"/>
    <property type="evidence" value="ECO:0007669"/>
    <property type="project" value="UniProtKB-EC"/>
</dbReference>